<organism evidence="1 2">
    <name type="scientific">Parelaphostrongylus tenuis</name>
    <name type="common">Meningeal worm</name>
    <dbReference type="NCBI Taxonomy" id="148309"/>
    <lineage>
        <taxon>Eukaryota</taxon>
        <taxon>Metazoa</taxon>
        <taxon>Ecdysozoa</taxon>
        <taxon>Nematoda</taxon>
        <taxon>Chromadorea</taxon>
        <taxon>Rhabditida</taxon>
        <taxon>Rhabditina</taxon>
        <taxon>Rhabditomorpha</taxon>
        <taxon>Strongyloidea</taxon>
        <taxon>Metastrongylidae</taxon>
        <taxon>Parelaphostrongylus</taxon>
    </lineage>
</organism>
<keyword evidence="2" id="KW-1185">Reference proteome</keyword>
<evidence type="ECO:0000313" key="2">
    <source>
        <dbReference type="Proteomes" id="UP001196413"/>
    </source>
</evidence>
<evidence type="ECO:0000313" key="1">
    <source>
        <dbReference type="EMBL" id="KAJ1367034.1"/>
    </source>
</evidence>
<sequence length="65" mass="7381">MAHQKSDEKVRKCQEIQQAESLVDRIDQKASISSFQRGSIMACTSTVPLRHPHTTQERLRLCGKS</sequence>
<name>A0AAD5R0L3_PARTN</name>
<accession>A0AAD5R0L3</accession>
<comment type="caution">
    <text evidence="1">The sequence shown here is derived from an EMBL/GenBank/DDBJ whole genome shotgun (WGS) entry which is preliminary data.</text>
</comment>
<proteinExistence type="predicted"/>
<dbReference type="Proteomes" id="UP001196413">
    <property type="component" value="Unassembled WGS sequence"/>
</dbReference>
<protein>
    <submittedName>
        <fullName evidence="1">Uncharacterized protein</fullName>
    </submittedName>
</protein>
<gene>
    <name evidence="1" type="ORF">KIN20_027869</name>
</gene>
<dbReference type="AlphaFoldDB" id="A0AAD5R0L3"/>
<reference evidence="1" key="1">
    <citation type="submission" date="2021-06" db="EMBL/GenBank/DDBJ databases">
        <title>Parelaphostrongylus tenuis whole genome reference sequence.</title>
        <authorList>
            <person name="Garwood T.J."/>
            <person name="Larsen P.A."/>
            <person name="Fountain-Jones N.M."/>
            <person name="Garbe J.R."/>
            <person name="Macchietto M.G."/>
            <person name="Kania S.A."/>
            <person name="Gerhold R.W."/>
            <person name="Richards J.E."/>
            <person name="Wolf T.M."/>
        </authorList>
    </citation>
    <scope>NUCLEOTIDE SEQUENCE</scope>
    <source>
        <strain evidence="1">MNPRO001-30</strain>
        <tissue evidence="1">Meninges</tissue>
    </source>
</reference>
<dbReference type="EMBL" id="JAHQIW010005749">
    <property type="protein sequence ID" value="KAJ1367034.1"/>
    <property type="molecule type" value="Genomic_DNA"/>
</dbReference>